<keyword evidence="6" id="KW-1185">Reference proteome</keyword>
<dbReference type="Proteomes" id="UP000827092">
    <property type="component" value="Unassembled WGS sequence"/>
</dbReference>
<evidence type="ECO:0000256" key="1">
    <source>
        <dbReference type="ARBA" id="ARBA00004123"/>
    </source>
</evidence>
<dbReference type="InterPro" id="IPR019163">
    <property type="entry name" value="THO_Thoc5"/>
</dbReference>
<dbReference type="PANTHER" id="PTHR13375">
    <property type="entry name" value="FMS INTERACTING PROTEIN"/>
    <property type="match status" value="1"/>
</dbReference>
<protein>
    <recommendedName>
        <fullName evidence="7">THO complex subunit 5</fullName>
    </recommendedName>
</protein>
<dbReference type="PANTHER" id="PTHR13375:SF3">
    <property type="entry name" value="THO COMPLEX SUBUNIT 5 HOMOLOG"/>
    <property type="match status" value="1"/>
</dbReference>
<dbReference type="GO" id="GO:0003729">
    <property type="term" value="F:mRNA binding"/>
    <property type="evidence" value="ECO:0007669"/>
    <property type="project" value="TreeGrafter"/>
</dbReference>
<keyword evidence="3" id="KW-0539">Nucleus</keyword>
<comment type="similarity">
    <text evidence="2">Belongs to the THOC5 family.</text>
</comment>
<comment type="caution">
    <text evidence="5">The sequence shown here is derived from an EMBL/GenBank/DDBJ whole genome shotgun (WGS) entry which is preliminary data.</text>
</comment>
<feature type="compositionally biased region" description="Polar residues" evidence="4">
    <location>
        <begin position="301"/>
        <end position="311"/>
    </location>
</feature>
<name>A0AAV6U3K7_9ARAC</name>
<dbReference type="GO" id="GO:0006406">
    <property type="term" value="P:mRNA export from nucleus"/>
    <property type="evidence" value="ECO:0007669"/>
    <property type="project" value="TreeGrafter"/>
</dbReference>
<evidence type="ECO:0008006" key="7">
    <source>
        <dbReference type="Google" id="ProtNLM"/>
    </source>
</evidence>
<comment type="subcellular location">
    <subcellularLocation>
        <location evidence="1">Nucleus</location>
    </subcellularLocation>
</comment>
<evidence type="ECO:0000256" key="2">
    <source>
        <dbReference type="ARBA" id="ARBA00008044"/>
    </source>
</evidence>
<dbReference type="AlphaFoldDB" id="A0AAV6U3K7"/>
<organism evidence="5 6">
    <name type="scientific">Oedothorax gibbosus</name>
    <dbReference type="NCBI Taxonomy" id="931172"/>
    <lineage>
        <taxon>Eukaryota</taxon>
        <taxon>Metazoa</taxon>
        <taxon>Ecdysozoa</taxon>
        <taxon>Arthropoda</taxon>
        <taxon>Chelicerata</taxon>
        <taxon>Arachnida</taxon>
        <taxon>Araneae</taxon>
        <taxon>Araneomorphae</taxon>
        <taxon>Entelegynae</taxon>
        <taxon>Araneoidea</taxon>
        <taxon>Linyphiidae</taxon>
        <taxon>Erigoninae</taxon>
        <taxon>Oedothorax</taxon>
    </lineage>
</organism>
<gene>
    <name evidence="5" type="ORF">JTE90_015368</name>
</gene>
<dbReference type="EMBL" id="JAFNEN010000665">
    <property type="protein sequence ID" value="KAG8178815.1"/>
    <property type="molecule type" value="Genomic_DNA"/>
</dbReference>
<evidence type="ECO:0000313" key="6">
    <source>
        <dbReference type="Proteomes" id="UP000827092"/>
    </source>
</evidence>
<dbReference type="Pfam" id="PF09766">
    <property type="entry name" value="FmiP_Thoc5"/>
    <property type="match status" value="1"/>
</dbReference>
<dbReference type="GO" id="GO:0000445">
    <property type="term" value="C:THO complex part of transcription export complex"/>
    <property type="evidence" value="ECO:0007669"/>
    <property type="project" value="TreeGrafter"/>
</dbReference>
<sequence length="679" mass="78476">MNKKTKMETSTREKKTKRLKTVHAKPNILSIVSVNVDCFRLEEKENVEGCYEKFIAASDKIRTHLLAMLHAKRGKEKENKLVCLQHRTHICMLFVALKKLNRLDKHQWKKSRDAVNEIKQKVDALHLHYQNLLYEATHLQKEVTKCLEFRSKDEEIELVTIEEFYRDAPESISKPEITKVDKHEQTLARLFWESEQRKRFAKLLKEQGVTKEEYILKCKKLKESMAGILPIIKNIYEATRPFQKLMGLPFQARQSKHKLAKHLPRPLYIFYVQACAFQEHCDENSMLITIEGNVDETKTLLSESSEMSTDSGESDQEESAEVNSHRHSGSVKKEETSKDVLMKHPMSIFVTLEKETKIVLEFRYLVFLHVVTVSVKSLTPEPMSTELVGDLLRHDTFLNCLFPGDTGRDSPNLSSVHLLKGKFGYDGSPFSNDTTGLPFVWAQKLAGLQFMSPYPKESDIVYRIIPPFMEKSINAIWTRLQSRHQLHNQITSLESRISVPPQFASLYPLNIQSQLKNWSPAHWKDALNYANIEELQAVNLVSQDSLVYKAEIQRGSANLSVLVVIPPEYPNKTPVFLLHLYWNGSHSTVSNFALKELEEEVNVHFIENLPSEFKNNLLVCQMYHLVVCFDVFLETEYSGDSFEGPHEFVREKVVVRYSRGCSRSRPYKCVSSQGIFTYR</sequence>
<evidence type="ECO:0000256" key="3">
    <source>
        <dbReference type="ARBA" id="ARBA00023242"/>
    </source>
</evidence>
<feature type="region of interest" description="Disordered" evidence="4">
    <location>
        <begin position="301"/>
        <end position="337"/>
    </location>
</feature>
<evidence type="ECO:0000313" key="5">
    <source>
        <dbReference type="EMBL" id="KAG8178815.1"/>
    </source>
</evidence>
<accession>A0AAV6U3K7</accession>
<proteinExistence type="inferred from homology"/>
<reference evidence="5 6" key="1">
    <citation type="journal article" date="2022" name="Nat. Ecol. Evol.">
        <title>A masculinizing supergene underlies an exaggerated male reproductive morph in a spider.</title>
        <authorList>
            <person name="Hendrickx F."/>
            <person name="De Corte Z."/>
            <person name="Sonet G."/>
            <person name="Van Belleghem S.M."/>
            <person name="Kostlbacher S."/>
            <person name="Vangestel C."/>
        </authorList>
    </citation>
    <scope>NUCLEOTIDE SEQUENCE [LARGE SCALE GENOMIC DNA]</scope>
    <source>
        <strain evidence="5">W744_W776</strain>
    </source>
</reference>
<evidence type="ECO:0000256" key="4">
    <source>
        <dbReference type="SAM" id="MobiDB-lite"/>
    </source>
</evidence>